<evidence type="ECO:0000256" key="5">
    <source>
        <dbReference type="SAM" id="MobiDB-lite"/>
    </source>
</evidence>
<keyword evidence="8" id="KW-1185">Reference proteome</keyword>
<comment type="caution">
    <text evidence="7">The sequence shown here is derived from an EMBL/GenBank/DDBJ whole genome shotgun (WGS) entry which is preliminary data.</text>
</comment>
<feature type="region of interest" description="Disordered" evidence="5">
    <location>
        <begin position="29"/>
        <end position="53"/>
    </location>
</feature>
<evidence type="ECO:0000256" key="3">
    <source>
        <dbReference type="ARBA" id="ARBA00023125"/>
    </source>
</evidence>
<feature type="domain" description="Probable transposase IS891/IS1136/IS1341" evidence="6">
    <location>
        <begin position="26"/>
        <end position="94"/>
    </location>
</feature>
<comment type="similarity">
    <text evidence="1">In the C-terminal section; belongs to the transposase 35 family.</text>
</comment>
<evidence type="ECO:0000259" key="6">
    <source>
        <dbReference type="Pfam" id="PF01385"/>
    </source>
</evidence>
<dbReference type="InterPro" id="IPR001959">
    <property type="entry name" value="Transposase"/>
</dbReference>
<evidence type="ECO:0000256" key="1">
    <source>
        <dbReference type="ARBA" id="ARBA00008761"/>
    </source>
</evidence>
<keyword evidence="3" id="KW-0238">DNA-binding</keyword>
<dbReference type="NCBIfam" id="TIGR01766">
    <property type="entry name" value="IS200/IS605 family accessory protein TnpB-like domain"/>
    <property type="match status" value="1"/>
</dbReference>
<evidence type="ECO:0000256" key="4">
    <source>
        <dbReference type="ARBA" id="ARBA00023172"/>
    </source>
</evidence>
<gene>
    <name evidence="7" type="ORF">ACFQ1S_19015</name>
</gene>
<organism evidence="7 8">
    <name type="scientific">Kibdelosporangium lantanae</name>
    <dbReference type="NCBI Taxonomy" id="1497396"/>
    <lineage>
        <taxon>Bacteria</taxon>
        <taxon>Bacillati</taxon>
        <taxon>Actinomycetota</taxon>
        <taxon>Actinomycetes</taxon>
        <taxon>Pseudonocardiales</taxon>
        <taxon>Pseudonocardiaceae</taxon>
        <taxon>Kibdelosporangium</taxon>
    </lineage>
</organism>
<protein>
    <submittedName>
        <fullName evidence="7">Transposase</fullName>
    </submittedName>
</protein>
<dbReference type="EMBL" id="JBHTIS010001096">
    <property type="protein sequence ID" value="MFD1047481.1"/>
    <property type="molecule type" value="Genomic_DNA"/>
</dbReference>
<keyword evidence="2" id="KW-0815">Transposition</keyword>
<dbReference type="Pfam" id="PF01385">
    <property type="entry name" value="OrfB_IS605"/>
    <property type="match status" value="1"/>
</dbReference>
<accession>A0ABW3MA48</accession>
<dbReference type="InterPro" id="IPR010095">
    <property type="entry name" value="Cas12f1-like_TNB"/>
</dbReference>
<keyword evidence="4" id="KW-0233">DNA recombination</keyword>
<name>A0ABW3MA48_9PSEU</name>
<dbReference type="Proteomes" id="UP001597045">
    <property type="component" value="Unassembled WGS sequence"/>
</dbReference>
<evidence type="ECO:0000256" key="2">
    <source>
        <dbReference type="ARBA" id="ARBA00022578"/>
    </source>
</evidence>
<reference evidence="8" key="1">
    <citation type="journal article" date="2019" name="Int. J. Syst. Evol. Microbiol.">
        <title>The Global Catalogue of Microorganisms (GCM) 10K type strain sequencing project: providing services to taxonomists for standard genome sequencing and annotation.</title>
        <authorList>
            <consortium name="The Broad Institute Genomics Platform"/>
            <consortium name="The Broad Institute Genome Sequencing Center for Infectious Disease"/>
            <person name="Wu L."/>
            <person name="Ma J."/>
        </authorList>
    </citation>
    <scope>NUCLEOTIDE SEQUENCE [LARGE SCALE GENOMIC DNA]</scope>
    <source>
        <strain evidence="8">JCM 31486</strain>
    </source>
</reference>
<sequence>MPLQQCLRHLRGAFVSFWEKRARYPRFKSRRRGRASAEYTRSGSANRAKARGKAARIHARIADRRHDHLHKLTTRLVRANQTIVIEDLNVSGMLCNGRLARAISDAAWSEFRSLLEYNGLVRPRGDRGRPVVPLQQDLL</sequence>
<evidence type="ECO:0000313" key="8">
    <source>
        <dbReference type="Proteomes" id="UP001597045"/>
    </source>
</evidence>
<proteinExistence type="inferred from homology"/>
<evidence type="ECO:0000313" key="7">
    <source>
        <dbReference type="EMBL" id="MFD1047481.1"/>
    </source>
</evidence>